<dbReference type="SUPFAM" id="SSF54570">
    <property type="entry name" value="Ribosomal protein S19"/>
    <property type="match status" value="1"/>
</dbReference>
<evidence type="ECO:0000256" key="2">
    <source>
        <dbReference type="ARBA" id="ARBA00022730"/>
    </source>
</evidence>
<dbReference type="PIRSF" id="PIRSF002144">
    <property type="entry name" value="Ribosomal_S19"/>
    <property type="match status" value="1"/>
</dbReference>
<reference evidence="9 10" key="1">
    <citation type="journal article" date="2018" name="Genome Biol. Evol.">
        <title>The Genome Sequence of "Candidatus Fokinia solitaria": Insights on Reductive Evolution in Rickettsiales.</title>
        <authorList>
            <person name="Floriano A.M."/>
            <person name="Castelli M."/>
            <person name="Krenek S."/>
            <person name="Berendonk T.U."/>
            <person name="Bazzocchi C."/>
            <person name="Petroni G."/>
            <person name="Sassera D."/>
        </authorList>
    </citation>
    <scope>NUCLEOTIDE SEQUENCE [LARGE SCALE GENOMIC DNA]</scope>
    <source>
        <strain evidence="9">Rio ETE_ALG 3VII</strain>
    </source>
</reference>
<dbReference type="InterPro" id="IPR002222">
    <property type="entry name" value="Ribosomal_uS19"/>
</dbReference>
<dbReference type="AlphaFoldDB" id="A0A2U8BRG4"/>
<accession>A0A2U8BRG4</accession>
<dbReference type="InterPro" id="IPR005732">
    <property type="entry name" value="Ribosomal_uS19_bac-type"/>
</dbReference>
<proteinExistence type="inferred from homology"/>
<dbReference type="PROSITE" id="PS00323">
    <property type="entry name" value="RIBOSOMAL_S19"/>
    <property type="match status" value="1"/>
</dbReference>
<evidence type="ECO:0000256" key="1">
    <source>
        <dbReference type="ARBA" id="ARBA00007345"/>
    </source>
</evidence>
<name>A0A2U8BRG4_9RICK</name>
<dbReference type="FunFam" id="3.30.860.10:FF:000001">
    <property type="entry name" value="30S ribosomal protein S19"/>
    <property type="match status" value="1"/>
</dbReference>
<keyword evidence="3 7" id="KW-0694">RNA-binding</keyword>
<dbReference type="GO" id="GO:0000028">
    <property type="term" value="P:ribosomal small subunit assembly"/>
    <property type="evidence" value="ECO:0007669"/>
    <property type="project" value="TreeGrafter"/>
</dbReference>
<comment type="function">
    <text evidence="7">Protein S19 forms a complex with S13 that binds strongly to the 16S ribosomal RNA.</text>
</comment>
<dbReference type="OrthoDB" id="9797833at2"/>
<dbReference type="InterPro" id="IPR023575">
    <property type="entry name" value="Ribosomal_uS19_SF"/>
</dbReference>
<evidence type="ECO:0000256" key="6">
    <source>
        <dbReference type="ARBA" id="ARBA00035163"/>
    </source>
</evidence>
<dbReference type="Proteomes" id="UP000244519">
    <property type="component" value="Chromosome"/>
</dbReference>
<dbReference type="InterPro" id="IPR020934">
    <property type="entry name" value="Ribosomal_uS19_CS"/>
</dbReference>
<dbReference type="PRINTS" id="PR00975">
    <property type="entry name" value="RIBOSOMALS19"/>
</dbReference>
<dbReference type="HAMAP" id="MF_00531">
    <property type="entry name" value="Ribosomal_uS19"/>
    <property type="match status" value="1"/>
</dbReference>
<dbReference type="NCBIfam" id="TIGR01050">
    <property type="entry name" value="rpsS_bact"/>
    <property type="match status" value="1"/>
</dbReference>
<evidence type="ECO:0000256" key="4">
    <source>
        <dbReference type="ARBA" id="ARBA00022980"/>
    </source>
</evidence>
<dbReference type="GO" id="GO:0006412">
    <property type="term" value="P:translation"/>
    <property type="evidence" value="ECO:0007669"/>
    <property type="project" value="UniProtKB-UniRule"/>
</dbReference>
<dbReference type="PANTHER" id="PTHR11880">
    <property type="entry name" value="RIBOSOMAL PROTEIN S19P FAMILY MEMBER"/>
    <property type="match status" value="1"/>
</dbReference>
<dbReference type="GO" id="GO:0015935">
    <property type="term" value="C:small ribosomal subunit"/>
    <property type="evidence" value="ECO:0007669"/>
    <property type="project" value="InterPro"/>
</dbReference>
<sequence length="95" mass="10999">MSQAQQKKEREVRRLPYVDPRLLRKVKKAMQENDQKPIKTWSRSCTIVPEFVGLVLAVHNGRKHVAVMIKEEMVGKKLGEFSPTRTFKGHGSNRK</sequence>
<dbReference type="RefSeq" id="WP_108672989.1">
    <property type="nucleotide sequence ID" value="NZ_CP025989.1"/>
</dbReference>
<evidence type="ECO:0000313" key="10">
    <source>
        <dbReference type="Proteomes" id="UP000244519"/>
    </source>
</evidence>
<keyword evidence="5 7" id="KW-0687">Ribonucleoprotein</keyword>
<evidence type="ECO:0000256" key="8">
    <source>
        <dbReference type="RuleBase" id="RU003485"/>
    </source>
</evidence>
<dbReference type="GO" id="GO:0019843">
    <property type="term" value="F:rRNA binding"/>
    <property type="evidence" value="ECO:0007669"/>
    <property type="project" value="UniProtKB-UniRule"/>
</dbReference>
<dbReference type="Gene3D" id="3.30.860.10">
    <property type="entry name" value="30s Ribosomal Protein S19, Chain A"/>
    <property type="match status" value="1"/>
</dbReference>
<dbReference type="PANTHER" id="PTHR11880:SF8">
    <property type="entry name" value="SMALL RIBOSOMAL SUBUNIT PROTEIN US19M"/>
    <property type="match status" value="1"/>
</dbReference>
<dbReference type="KEGG" id="fso:Fsol_00138"/>
<dbReference type="GO" id="GO:0003735">
    <property type="term" value="F:structural constituent of ribosome"/>
    <property type="evidence" value="ECO:0007669"/>
    <property type="project" value="InterPro"/>
</dbReference>
<protein>
    <recommendedName>
        <fullName evidence="6 7">Small ribosomal subunit protein uS19</fullName>
    </recommendedName>
</protein>
<keyword evidence="4 7" id="KW-0689">Ribosomal protein</keyword>
<dbReference type="EMBL" id="CP025989">
    <property type="protein sequence ID" value="AWD32946.1"/>
    <property type="molecule type" value="Genomic_DNA"/>
</dbReference>
<evidence type="ECO:0000256" key="7">
    <source>
        <dbReference type="HAMAP-Rule" id="MF_00531"/>
    </source>
</evidence>
<organism evidence="9 10">
    <name type="scientific">Candidatus Fokinia solitaria</name>
    <dbReference type="NCBI Taxonomy" id="1802984"/>
    <lineage>
        <taxon>Bacteria</taxon>
        <taxon>Pseudomonadati</taxon>
        <taxon>Pseudomonadota</taxon>
        <taxon>Alphaproteobacteria</taxon>
        <taxon>Rickettsiales</taxon>
        <taxon>Candidatus Midichloriaceae</taxon>
        <taxon>Candidatus Fokinia</taxon>
    </lineage>
</organism>
<gene>
    <name evidence="7" type="primary">rpsS</name>
    <name evidence="9" type="ORF">Fsol_00138</name>
</gene>
<evidence type="ECO:0000256" key="5">
    <source>
        <dbReference type="ARBA" id="ARBA00023274"/>
    </source>
</evidence>
<comment type="similarity">
    <text evidence="1 7 8">Belongs to the universal ribosomal protein uS19 family.</text>
</comment>
<dbReference type="Pfam" id="PF00203">
    <property type="entry name" value="Ribosomal_S19"/>
    <property type="match status" value="1"/>
</dbReference>
<keyword evidence="10" id="KW-1185">Reference proteome</keyword>
<evidence type="ECO:0000256" key="3">
    <source>
        <dbReference type="ARBA" id="ARBA00022884"/>
    </source>
</evidence>
<evidence type="ECO:0000313" key="9">
    <source>
        <dbReference type="EMBL" id="AWD32946.1"/>
    </source>
</evidence>
<keyword evidence="2 7" id="KW-0699">rRNA-binding</keyword>
<dbReference type="GO" id="GO:0005737">
    <property type="term" value="C:cytoplasm"/>
    <property type="evidence" value="ECO:0007669"/>
    <property type="project" value="UniProtKB-ARBA"/>
</dbReference>